<dbReference type="Pfam" id="PF13519">
    <property type="entry name" value="VWA_2"/>
    <property type="match status" value="1"/>
</dbReference>
<accession>T1IYT7</accession>
<dbReference type="InterPro" id="IPR036465">
    <property type="entry name" value="vWFA_dom_sf"/>
</dbReference>
<dbReference type="SFLD" id="SFLDG01169">
    <property type="entry name" value="NADPH_oxidase_subgroup_(NOX)"/>
    <property type="match status" value="1"/>
</dbReference>
<keyword evidence="5" id="KW-0813">Transport</keyword>
<dbReference type="Gene3D" id="1.10.238.10">
    <property type="entry name" value="EF-hand"/>
    <property type="match status" value="1"/>
</dbReference>
<dbReference type="InterPro" id="IPR017927">
    <property type="entry name" value="FAD-bd_FR_type"/>
</dbReference>
<dbReference type="PANTHER" id="PTHR11475">
    <property type="entry name" value="OXIDASE/PEROXIDASE"/>
    <property type="match status" value="1"/>
</dbReference>
<keyword evidence="5" id="KW-0109">Calcium transport</keyword>
<dbReference type="SMART" id="SM00054">
    <property type="entry name" value="EFh"/>
    <property type="match status" value="3"/>
</dbReference>
<dbReference type="GO" id="GO:0004601">
    <property type="term" value="F:peroxidase activity"/>
    <property type="evidence" value="ECO:0007669"/>
    <property type="project" value="UniProtKB-KW"/>
</dbReference>
<evidence type="ECO:0000256" key="23">
    <source>
        <dbReference type="ARBA" id="ARBA00048762"/>
    </source>
</evidence>
<feature type="signal peptide" evidence="26">
    <location>
        <begin position="1"/>
        <end position="24"/>
    </location>
</feature>
<evidence type="ECO:0000313" key="31">
    <source>
        <dbReference type="Proteomes" id="UP000014500"/>
    </source>
</evidence>
<dbReference type="Gene3D" id="3.30.450.20">
    <property type="entry name" value="PAS domain"/>
    <property type="match status" value="1"/>
</dbReference>
<dbReference type="Gene3D" id="2.40.30.10">
    <property type="entry name" value="Translation factors"/>
    <property type="match status" value="1"/>
</dbReference>
<dbReference type="PRINTS" id="PR00457">
    <property type="entry name" value="ANPEROXIDASE"/>
</dbReference>
<evidence type="ECO:0000256" key="22">
    <source>
        <dbReference type="ARBA" id="ARBA00047455"/>
    </source>
</evidence>
<feature type="domain" description="FAD-binding FR-type" evidence="29">
    <location>
        <begin position="1114"/>
        <end position="1221"/>
    </location>
</feature>
<dbReference type="Gene3D" id="1.10.640.10">
    <property type="entry name" value="Haem peroxidase domain superfamily, animal type"/>
    <property type="match status" value="2"/>
</dbReference>
<dbReference type="CDD" id="cd06186">
    <property type="entry name" value="NOX_Duox_like_FAD_NADP"/>
    <property type="match status" value="1"/>
</dbReference>
<keyword evidence="21" id="KW-0376">Hydrogen peroxide</keyword>
<comment type="similarity">
    <text evidence="2">In the N-terminal section; belongs to the peroxidase family.</text>
</comment>
<evidence type="ECO:0000256" key="18">
    <source>
        <dbReference type="ARBA" id="ARBA00023136"/>
    </source>
</evidence>
<evidence type="ECO:0000256" key="12">
    <source>
        <dbReference type="ARBA" id="ARBA00022837"/>
    </source>
</evidence>
<comment type="catalytic activity">
    <reaction evidence="22">
        <text>NADH + O2 + H(+) = H2O2 + NAD(+)</text>
        <dbReference type="Rhea" id="RHEA:11264"/>
        <dbReference type="ChEBI" id="CHEBI:15378"/>
        <dbReference type="ChEBI" id="CHEBI:15379"/>
        <dbReference type="ChEBI" id="CHEBI:16240"/>
        <dbReference type="ChEBI" id="CHEBI:57540"/>
        <dbReference type="ChEBI" id="CHEBI:57945"/>
        <dbReference type="EC" id="1.6.3.1"/>
    </reaction>
</comment>
<feature type="domain" description="EF-hand" evidence="27">
    <location>
        <begin position="826"/>
        <end position="861"/>
    </location>
</feature>
<dbReference type="GO" id="GO:0009653">
    <property type="term" value="P:anatomical structure morphogenesis"/>
    <property type="evidence" value="ECO:0007669"/>
    <property type="project" value="UniProtKB-ARBA"/>
</dbReference>
<dbReference type="eggNOG" id="KOG2353">
    <property type="taxonomic scope" value="Eukaryota"/>
</dbReference>
<comment type="subcellular location">
    <subcellularLocation>
        <location evidence="1">Membrane</location>
        <topology evidence="1">Multi-pass membrane protein</topology>
    </subcellularLocation>
</comment>
<evidence type="ECO:0000256" key="3">
    <source>
        <dbReference type="ARBA" id="ARBA00012698"/>
    </source>
</evidence>
<dbReference type="InterPro" id="IPR011992">
    <property type="entry name" value="EF-hand-dom_pair"/>
</dbReference>
<evidence type="ECO:0000256" key="10">
    <source>
        <dbReference type="ARBA" id="ARBA00022737"/>
    </source>
</evidence>
<dbReference type="Pfam" id="PF08022">
    <property type="entry name" value="FAD_binding_8"/>
    <property type="match status" value="1"/>
</dbReference>
<dbReference type="GO" id="GO:0034702">
    <property type="term" value="C:monoatomic ion channel complex"/>
    <property type="evidence" value="ECO:0007669"/>
    <property type="project" value="UniProtKB-KW"/>
</dbReference>
<dbReference type="InterPro" id="IPR037120">
    <property type="entry name" value="Haem_peroxidase_sf_animal"/>
</dbReference>
<keyword evidence="15 25" id="KW-1133">Transmembrane helix</keyword>
<dbReference type="PROSITE" id="PS50222">
    <property type="entry name" value="EF_HAND_2"/>
    <property type="match status" value="2"/>
</dbReference>
<keyword evidence="19" id="KW-0325">Glycoprotein</keyword>
<comment type="catalytic activity">
    <reaction evidence="23">
        <text>NADPH + O2 + H(+) = H2O2 + NADP(+)</text>
        <dbReference type="Rhea" id="RHEA:11260"/>
        <dbReference type="ChEBI" id="CHEBI:15378"/>
        <dbReference type="ChEBI" id="CHEBI:15379"/>
        <dbReference type="ChEBI" id="CHEBI:16240"/>
        <dbReference type="ChEBI" id="CHEBI:57783"/>
        <dbReference type="ChEBI" id="CHEBI:58349"/>
        <dbReference type="EC" id="1.6.3.1"/>
    </reaction>
</comment>
<evidence type="ECO:0000256" key="20">
    <source>
        <dbReference type="ARBA" id="ARBA00023303"/>
    </source>
</evidence>
<keyword evidence="4" id="KW-0575">Peroxidase</keyword>
<dbReference type="FunFam" id="2.40.30.10:FF:000059">
    <property type="entry name" value="dual oxidase isoform X1"/>
    <property type="match status" value="1"/>
</dbReference>
<dbReference type="InterPro" id="IPR017938">
    <property type="entry name" value="Riboflavin_synthase-like_b-brl"/>
</dbReference>
<evidence type="ECO:0000256" key="11">
    <source>
        <dbReference type="ARBA" id="ARBA00022827"/>
    </source>
</evidence>
<keyword evidence="8 25" id="KW-0812">Transmembrane</keyword>
<dbReference type="Proteomes" id="UP000014500">
    <property type="component" value="Unassembled WGS sequence"/>
</dbReference>
<keyword evidence="9 24" id="KW-0479">Metal-binding</keyword>
<evidence type="ECO:0000256" key="24">
    <source>
        <dbReference type="PIRSR" id="PIRSR619791-2"/>
    </source>
</evidence>
<evidence type="ECO:0000256" key="21">
    <source>
        <dbReference type="ARBA" id="ARBA00023324"/>
    </source>
</evidence>
<keyword evidence="24" id="KW-0349">Heme</keyword>
<dbReference type="PhylomeDB" id="T1IYT7"/>
<dbReference type="InterPro" id="IPR018247">
    <property type="entry name" value="EF_Hand_1_Ca_BS"/>
</dbReference>
<evidence type="ECO:0000256" key="6">
    <source>
        <dbReference type="ARBA" id="ARBA00022630"/>
    </source>
</evidence>
<evidence type="ECO:0000256" key="26">
    <source>
        <dbReference type="SAM" id="SignalP"/>
    </source>
</evidence>
<dbReference type="InterPro" id="IPR010255">
    <property type="entry name" value="Haem_peroxidase_sf"/>
</dbReference>
<evidence type="ECO:0000256" key="8">
    <source>
        <dbReference type="ARBA" id="ARBA00022692"/>
    </source>
</evidence>
<evidence type="ECO:0000256" key="17">
    <source>
        <dbReference type="ARBA" id="ARBA00023065"/>
    </source>
</evidence>
<dbReference type="GO" id="GO:0020037">
    <property type="term" value="F:heme binding"/>
    <property type="evidence" value="ECO:0007669"/>
    <property type="project" value="InterPro"/>
</dbReference>
<dbReference type="Gene3D" id="3.40.50.80">
    <property type="entry name" value="Nucleotide-binding domain of ferredoxin-NADP reductase (FNR) module"/>
    <property type="match status" value="1"/>
</dbReference>
<dbReference type="InterPro" id="IPR002035">
    <property type="entry name" value="VWF_A"/>
</dbReference>
<dbReference type="CDD" id="cd00051">
    <property type="entry name" value="EFh"/>
    <property type="match status" value="2"/>
</dbReference>
<dbReference type="SUPFAM" id="SSF47473">
    <property type="entry name" value="EF-hand"/>
    <property type="match status" value="1"/>
</dbReference>
<dbReference type="SUPFAM" id="SSF53300">
    <property type="entry name" value="vWA-like"/>
    <property type="match status" value="1"/>
</dbReference>
<dbReference type="HOGENOM" id="CLU_234198_0_0_1"/>
<dbReference type="PROSITE" id="PS50292">
    <property type="entry name" value="PEROXIDASE_3"/>
    <property type="match status" value="1"/>
</dbReference>
<organism evidence="30 31">
    <name type="scientific">Strigamia maritima</name>
    <name type="common">European centipede</name>
    <name type="synonym">Geophilus maritimus</name>
    <dbReference type="NCBI Taxonomy" id="126957"/>
    <lineage>
        <taxon>Eukaryota</taxon>
        <taxon>Metazoa</taxon>
        <taxon>Ecdysozoa</taxon>
        <taxon>Arthropoda</taxon>
        <taxon>Myriapoda</taxon>
        <taxon>Chilopoda</taxon>
        <taxon>Pleurostigmophora</taxon>
        <taxon>Geophilomorpha</taxon>
        <taxon>Linotaeniidae</taxon>
        <taxon>Strigamia</taxon>
    </lineage>
</organism>
<dbReference type="InterPro" id="IPR002048">
    <property type="entry name" value="EF_hand_dom"/>
</dbReference>
<feature type="chain" id="PRO_5004579742" description="NAD(P)H oxidase (H2O2-forming)" evidence="26">
    <location>
        <begin position="25"/>
        <end position="1985"/>
    </location>
</feature>
<dbReference type="Pfam" id="PF03098">
    <property type="entry name" value="An_peroxidase"/>
    <property type="match status" value="1"/>
</dbReference>
<evidence type="ECO:0000256" key="14">
    <source>
        <dbReference type="ARBA" id="ARBA00022882"/>
    </source>
</evidence>
<evidence type="ECO:0000256" key="25">
    <source>
        <dbReference type="SAM" id="Phobius"/>
    </source>
</evidence>
<feature type="domain" description="EF-hand" evidence="27">
    <location>
        <begin position="790"/>
        <end position="825"/>
    </location>
</feature>
<dbReference type="PANTHER" id="PTHR11475:SF144">
    <property type="entry name" value="NAD(P)H OXIDASE (H2O2-FORMING)"/>
    <property type="match status" value="1"/>
</dbReference>
<dbReference type="GO" id="GO:0006979">
    <property type="term" value="P:response to oxidative stress"/>
    <property type="evidence" value="ECO:0007669"/>
    <property type="project" value="InterPro"/>
</dbReference>
<feature type="transmembrane region" description="Helical" evidence="25">
    <location>
        <begin position="1060"/>
        <end position="1081"/>
    </location>
</feature>
<feature type="binding site" description="axial binding residue" evidence="24">
    <location>
        <position position="341"/>
    </location>
    <ligand>
        <name>heme b</name>
        <dbReference type="ChEBI" id="CHEBI:60344"/>
    </ligand>
    <ligandPart>
        <name>Fe</name>
        <dbReference type="ChEBI" id="CHEBI:18248"/>
    </ligandPart>
</feature>
<keyword evidence="11" id="KW-0274">FAD</keyword>
<dbReference type="GO" id="GO:0005262">
    <property type="term" value="F:calcium channel activity"/>
    <property type="evidence" value="ECO:0007669"/>
    <property type="project" value="UniProtKB-KW"/>
</dbReference>
<dbReference type="Pfam" id="PF08399">
    <property type="entry name" value="VWA_N"/>
    <property type="match status" value="1"/>
</dbReference>
<dbReference type="GO" id="GO:0016174">
    <property type="term" value="F:NAD(P)H oxidase H2O2-forming activity"/>
    <property type="evidence" value="ECO:0007669"/>
    <property type="project" value="UniProtKB-EC"/>
</dbReference>
<proteinExistence type="inferred from homology"/>
<dbReference type="GO" id="GO:0042744">
    <property type="term" value="P:hydrogen peroxide catabolic process"/>
    <property type="evidence" value="ECO:0007669"/>
    <property type="project" value="UniProtKB-KW"/>
</dbReference>
<keyword evidence="20" id="KW-0407">Ion channel</keyword>
<keyword evidence="16" id="KW-0560">Oxidoreductase</keyword>
<evidence type="ECO:0000256" key="1">
    <source>
        <dbReference type="ARBA" id="ARBA00004141"/>
    </source>
</evidence>
<evidence type="ECO:0000313" key="30">
    <source>
        <dbReference type="EnsemblMetazoa" id="SMAR006405-PA"/>
    </source>
</evidence>
<keyword evidence="14" id="KW-0851">Voltage-gated channel</keyword>
<evidence type="ECO:0000256" key="5">
    <source>
        <dbReference type="ARBA" id="ARBA00022568"/>
    </source>
</evidence>
<evidence type="ECO:0000256" key="7">
    <source>
        <dbReference type="ARBA" id="ARBA00022673"/>
    </source>
</evidence>
<keyword evidence="24" id="KW-0408">Iron</keyword>
<feature type="domain" description="VWFA" evidence="28">
    <location>
        <begin position="1578"/>
        <end position="1763"/>
    </location>
</feature>
<keyword evidence="13" id="KW-0521">NADP</keyword>
<keyword evidence="10" id="KW-0677">Repeat</keyword>
<dbReference type="GO" id="GO:0016175">
    <property type="term" value="F:superoxide-generating NAD(P)H oxidase activity"/>
    <property type="evidence" value="ECO:0007669"/>
    <property type="project" value="UniProtKB-ARBA"/>
</dbReference>
<evidence type="ECO:0000256" key="13">
    <source>
        <dbReference type="ARBA" id="ARBA00022857"/>
    </source>
</evidence>
<dbReference type="InterPro" id="IPR039261">
    <property type="entry name" value="FNR_nucleotide-bd"/>
</dbReference>
<dbReference type="EC" id="1.6.3.1" evidence="3"/>
<dbReference type="EMBL" id="AFFK01020351">
    <property type="status" value="NOT_ANNOTATED_CDS"/>
    <property type="molecule type" value="Genomic_DNA"/>
</dbReference>
<feature type="transmembrane region" description="Helical" evidence="25">
    <location>
        <begin position="570"/>
        <end position="593"/>
    </location>
</feature>
<dbReference type="Pfam" id="PF13499">
    <property type="entry name" value="EF-hand_7"/>
    <property type="match status" value="1"/>
</dbReference>
<dbReference type="SUPFAM" id="SSF63380">
    <property type="entry name" value="Riboflavin synthase domain-like"/>
    <property type="match status" value="1"/>
</dbReference>
<dbReference type="Pfam" id="PF00036">
    <property type="entry name" value="EF-hand_1"/>
    <property type="match status" value="1"/>
</dbReference>
<sequence length="1985" mass="230150">MESAVRLWHLGIFFLVCKYTFIESQDSTSHYTIIEKQRYDGWYNNLGHPSWGSIYSHLTRKVPPSYADGVYMLAGQNRPSARVISDAIMSGSDGLASSKNKTVLMAFFGQLVSSEILMASETGCPLELHKIEIAKCDHMYDEECQGDRYMPFLRAEYDSRTGQSPNSPREQINSMTSWIDGSFVYSTSEAWVNAMRSFENGKFRIDEDHLERNHPPRNKLRVPLVNAPTPHLHRSRSPEKILMLGDPRINQNPAILALGIVFFRYHNFIAEKMQREHSDWSDEDLFQKTRRWVIASLQRIIVYEYLPALLDEKMEPYTGYKPDVHPGISHVFQSAAFRFGHTMIPPGLFMRDGNCNIKKTSTGRDAIRLCSTWWDRLFGPMEFSRRDLGALNIMRGRDNGLPDYNTVRRTFGLPTITNWTDINPHAFRKNPEVFYRLKELYKDTNNIDVYIGGMLESNNGPGPLFKKIIKEQFLRIRDADRFWFENKENEWKLKLFSILFTEEEIHQVQQIRLYDILLSVTNISAGQIQENLFVWHDGDPCPQPFQINSTILESCPYVKGFDYFRGNEVVYIYTCLFIAFIPIICAGVGYGVVKLQNRRRRRIKLKQEENNNTKTVDKMRVKEWLHQNHKRYGTVKFGPDQALYTVNRKGEKLRKVDFTSVETIVCEVTTDHLHKPAVLVRVPKDHDLVLEFYSVQSRKKFLYKLETFVANHRKTLEQIPSPREQMIANAETKERRQKRLEHFFREAYALTFGLKPGEKRKFEDVTTDVIMVMRTSLSKKEFAEALGMKSGSVFVKQMFNCVDKDGDGRISFQEFLDTVVLFSKGKTEDKLRIIFDMCDYDGNGVIDKKELSNIIRSLVDIAKTNSLTEQQETGLIDGMFSSAGLEHKDVLTYDDFKLMMREYKGDFVAIGLDCKGAKQNFLDTSTNVARMTSFYIDTKLETRRNWFKLKWDELSTYLEEYRQHIFYLFIFYVITFALFIERFIRLTRVLFVDYTYMSEHTDLRHIMGMGIAITRGSAAALSFCYSLLLLTMARNLITKLRELSIHQYIPLDSHVQFHKIVACTALVCTITHVIGHIVNFYHVSTQPLEHLKCLTKEMHFPSDYRPTLAYWLFQSLTDTKVLDIFPWTSNNVIKVKFYRPPNFKYLSGQWIRLSCTAFKTQEYHSFTLTSAPHENYLSTHIKAQGPWTWKLRNYFDPLNLPEHQMLPKIRLEGPYGGGNQDWYKFEVAIMVGGGIGVTPYASILNDLVFGTSTNRYSGVACKKVYFLWVCPSHRHFEWFIDVLRDVEKKDYICENHFQRISNRSMFTGLKAVNHFGRPDMSSFFKFVQKQHSYVSKVGVFSCGPGALTKSVNQACDQIRSIGIETWTTHFGHHLRKLGQAITVAQEIKDSYKSATLEELDGNELVKQTALDIEKFLLLKIEAVKRISDTAENAAKDYQYDPTIEPFITIDDEKHLRYPNAKFLNQTMWLLEENERFKERVSLDFSTIHVETNVDDKSTRVLNGIEATKVLDPVFIDNYKHDPTLYWQYFGSAKGYLRNYPGVEWPTPYSSEAEDEHPADIYDCCMRPWFIEAATSPKDVVILLDISGSMHGLRYAIATYVVDNILDSLTQNDFVGVFKFSSDIENVVPCFNRTLVPAYESVAGIEMKNETNFTMALSFVFELLQDVIEEMLAIYNFSGRASQCNQAIMIVADGASEKNEDVFLKYDPDHRIRVFTYLIGREVTEYEDMMWMACHQRGYFGHIFGLSQVPDQVEKHIPVMARPLAFERVHPIIWTPLYADITVRTSSTKNKRERYEQEDMDKCELMTTVAMPAYNQSMVEVAVTEDNITTIEKIQKDELLGVAGVDVPIKEIRKLIPIYKYKQLINAFHLMADIETMPIYTKLLKIGYSNMDIIDVEFGFADEDPWQRDPDILELRSQMIQRRTDSLTATVKISYDHQKRIIVRENSYFFTPIEMTPFTLGIALPYGKVRIKPNNIDNILNLNGTH</sequence>
<dbReference type="InterPro" id="IPR019791">
    <property type="entry name" value="Haem_peroxidase_animal"/>
</dbReference>
<dbReference type="PROSITE" id="PS50234">
    <property type="entry name" value="VWFA"/>
    <property type="match status" value="1"/>
</dbReference>
<name>T1IYT7_STRMM</name>
<evidence type="ECO:0000256" key="15">
    <source>
        <dbReference type="ARBA" id="ARBA00022989"/>
    </source>
</evidence>
<dbReference type="SMART" id="SM00327">
    <property type="entry name" value="VWA"/>
    <property type="match status" value="1"/>
</dbReference>
<dbReference type="EnsemblMetazoa" id="SMAR006405-RA">
    <property type="protein sequence ID" value="SMAR006405-PA"/>
    <property type="gene ID" value="SMAR006405"/>
</dbReference>
<dbReference type="InterPro" id="IPR013121">
    <property type="entry name" value="Fe_red_NAD-bd_6"/>
</dbReference>
<evidence type="ECO:0000256" key="2">
    <source>
        <dbReference type="ARBA" id="ARBA00005644"/>
    </source>
</evidence>
<evidence type="ECO:0000259" key="29">
    <source>
        <dbReference type="PROSITE" id="PS51384"/>
    </source>
</evidence>
<dbReference type="SUPFAM" id="SSF52343">
    <property type="entry name" value="Ferredoxin reductase-like, C-terminal NADP-linked domain"/>
    <property type="match status" value="1"/>
</dbReference>
<evidence type="ECO:0000259" key="28">
    <source>
        <dbReference type="PROSITE" id="PS50234"/>
    </source>
</evidence>
<dbReference type="GO" id="GO:0042742">
    <property type="term" value="P:defense response to bacterium"/>
    <property type="evidence" value="ECO:0007669"/>
    <property type="project" value="UniProtKB-ARBA"/>
</dbReference>
<reference evidence="30" key="2">
    <citation type="submission" date="2015-02" db="UniProtKB">
        <authorList>
            <consortium name="EnsemblMetazoa"/>
        </authorList>
    </citation>
    <scope>IDENTIFICATION</scope>
</reference>
<dbReference type="GO" id="GO:0005509">
    <property type="term" value="F:calcium ion binding"/>
    <property type="evidence" value="ECO:0007669"/>
    <property type="project" value="InterPro"/>
</dbReference>
<dbReference type="PROSITE" id="PS51384">
    <property type="entry name" value="FAD_FR"/>
    <property type="match status" value="1"/>
</dbReference>
<feature type="transmembrane region" description="Helical" evidence="25">
    <location>
        <begin position="965"/>
        <end position="986"/>
    </location>
</feature>
<dbReference type="InterPro" id="IPR034821">
    <property type="entry name" value="DUOX_peroxidase"/>
</dbReference>
<dbReference type="Pfam" id="PF08030">
    <property type="entry name" value="NAD_binding_6"/>
    <property type="match status" value="2"/>
</dbReference>
<feature type="transmembrane region" description="Helical" evidence="25">
    <location>
        <begin position="1006"/>
        <end position="1031"/>
    </location>
</feature>
<keyword evidence="31" id="KW-1185">Reference proteome</keyword>
<dbReference type="SUPFAM" id="SSF48113">
    <property type="entry name" value="Heme-dependent peroxidases"/>
    <property type="match status" value="1"/>
</dbReference>
<protein>
    <recommendedName>
        <fullName evidence="3">NAD(P)H oxidase (H2O2-forming)</fullName>
        <ecNumber evidence="3">1.6.3.1</ecNumber>
    </recommendedName>
</protein>
<keyword evidence="6" id="KW-0285">Flavoprotein</keyword>
<dbReference type="CDD" id="cd09820">
    <property type="entry name" value="dual_peroxidase_like"/>
    <property type="match status" value="1"/>
</dbReference>
<keyword evidence="17" id="KW-0406">Ion transport</keyword>
<dbReference type="Gene3D" id="3.40.50.410">
    <property type="entry name" value="von Willebrand factor, type A domain"/>
    <property type="match status" value="1"/>
</dbReference>
<dbReference type="InterPro" id="IPR013112">
    <property type="entry name" value="FAD-bd_8"/>
</dbReference>
<dbReference type="PROSITE" id="PS00018">
    <property type="entry name" value="EF_HAND_1"/>
    <property type="match status" value="2"/>
</dbReference>
<evidence type="ECO:0000256" key="19">
    <source>
        <dbReference type="ARBA" id="ARBA00023180"/>
    </source>
</evidence>
<dbReference type="eggNOG" id="KOG0039">
    <property type="taxonomic scope" value="Eukaryota"/>
</dbReference>
<reference evidence="31" key="1">
    <citation type="submission" date="2011-05" db="EMBL/GenBank/DDBJ databases">
        <authorList>
            <person name="Richards S.R."/>
            <person name="Qu J."/>
            <person name="Jiang H."/>
            <person name="Jhangiani S.N."/>
            <person name="Agravi P."/>
            <person name="Goodspeed R."/>
            <person name="Gross S."/>
            <person name="Mandapat C."/>
            <person name="Jackson L."/>
            <person name="Mathew T."/>
            <person name="Pu L."/>
            <person name="Thornton R."/>
            <person name="Saada N."/>
            <person name="Wilczek-Boney K.B."/>
            <person name="Lee S."/>
            <person name="Kovar C."/>
            <person name="Wu Y."/>
            <person name="Scherer S.E."/>
            <person name="Worley K.C."/>
            <person name="Muzny D.M."/>
            <person name="Gibbs R."/>
        </authorList>
    </citation>
    <scope>NUCLEOTIDE SEQUENCE</scope>
    <source>
        <strain evidence="31">Brora</strain>
    </source>
</reference>
<keyword evidence="18 25" id="KW-0472">Membrane</keyword>
<keyword evidence="12" id="KW-0106">Calcium</keyword>
<evidence type="ECO:0000256" key="9">
    <source>
        <dbReference type="ARBA" id="ARBA00022723"/>
    </source>
</evidence>
<keyword evidence="26" id="KW-0732">Signal</keyword>
<evidence type="ECO:0000256" key="4">
    <source>
        <dbReference type="ARBA" id="ARBA00022559"/>
    </source>
</evidence>
<dbReference type="OMA" id="TREKYHP"/>
<dbReference type="InterPro" id="IPR013608">
    <property type="entry name" value="VWA_N"/>
</dbReference>
<dbReference type="STRING" id="126957.T1IYT7"/>
<evidence type="ECO:0000256" key="16">
    <source>
        <dbReference type="ARBA" id="ARBA00023002"/>
    </source>
</evidence>
<evidence type="ECO:0000259" key="27">
    <source>
        <dbReference type="PROSITE" id="PS50222"/>
    </source>
</evidence>
<keyword evidence="7" id="KW-0107">Calcium channel</keyword>